<dbReference type="NCBIfam" id="TIGR02868">
    <property type="entry name" value="CydC"/>
    <property type="match status" value="1"/>
</dbReference>
<keyword evidence="5 7" id="KW-1133">Transmembrane helix</keyword>
<feature type="transmembrane region" description="Helical" evidence="7">
    <location>
        <begin position="134"/>
        <end position="155"/>
    </location>
</feature>
<name>A0ABQ1QLI9_9ACTN</name>
<feature type="transmembrane region" description="Helical" evidence="7">
    <location>
        <begin position="724"/>
        <end position="744"/>
    </location>
</feature>
<dbReference type="CDD" id="cd18584">
    <property type="entry name" value="ABC_6TM_AarD_CydD"/>
    <property type="match status" value="1"/>
</dbReference>
<feature type="transmembrane region" description="Helical" evidence="7">
    <location>
        <begin position="587"/>
        <end position="608"/>
    </location>
</feature>
<dbReference type="Pfam" id="PF00664">
    <property type="entry name" value="ABC_membrane"/>
    <property type="match status" value="1"/>
</dbReference>
<feature type="transmembrane region" description="Helical" evidence="7">
    <location>
        <begin position="804"/>
        <end position="825"/>
    </location>
</feature>
<evidence type="ECO:0000256" key="3">
    <source>
        <dbReference type="ARBA" id="ARBA00022741"/>
    </source>
</evidence>
<feature type="domain" description="ABC transporter" evidence="8">
    <location>
        <begin position="900"/>
        <end position="1116"/>
    </location>
</feature>
<dbReference type="InterPro" id="IPR039421">
    <property type="entry name" value="Type_1_exporter"/>
</dbReference>
<feature type="domain" description="ABC transmembrane type-1" evidence="9">
    <location>
        <begin position="586"/>
        <end position="865"/>
    </location>
</feature>
<dbReference type="Gene3D" id="3.40.50.300">
    <property type="entry name" value="P-loop containing nucleotide triphosphate hydrolases"/>
    <property type="match status" value="2"/>
</dbReference>
<dbReference type="NCBIfam" id="TIGR02857">
    <property type="entry name" value="CydD"/>
    <property type="match status" value="1"/>
</dbReference>
<dbReference type="EMBL" id="BMCK01000006">
    <property type="protein sequence ID" value="GGD31699.1"/>
    <property type="molecule type" value="Genomic_DNA"/>
</dbReference>
<dbReference type="InterPro" id="IPR017871">
    <property type="entry name" value="ABC_transporter-like_CS"/>
</dbReference>
<dbReference type="SMART" id="SM00382">
    <property type="entry name" value="AAA"/>
    <property type="match status" value="2"/>
</dbReference>
<keyword evidence="3" id="KW-0547">Nucleotide-binding</keyword>
<feature type="domain" description="ABC transporter" evidence="8">
    <location>
        <begin position="336"/>
        <end position="571"/>
    </location>
</feature>
<keyword evidence="2 7" id="KW-0812">Transmembrane</keyword>
<evidence type="ECO:0000256" key="5">
    <source>
        <dbReference type="ARBA" id="ARBA00022989"/>
    </source>
</evidence>
<dbReference type="InterPro" id="IPR014223">
    <property type="entry name" value="ABC_CydC/D"/>
</dbReference>
<accession>A0ABQ1QLI9</accession>
<comment type="caution">
    <text evidence="10">The sequence shown here is derived from an EMBL/GenBank/DDBJ whole genome shotgun (WGS) entry which is preliminary data.</text>
</comment>
<evidence type="ECO:0000256" key="7">
    <source>
        <dbReference type="SAM" id="Phobius"/>
    </source>
</evidence>
<sequence length="1117" mass="116708">MKPFDPALVPHLLPARRPLVVGLVAGTAQGLLAVAQAWAVGVLIVRLVTDPTGDDWHSPALWLAGVVVARALATYVVDVSGARASAIVSTTLRRRLLTAASQLEAVDLSRRRTGEMTALATRGMAAVEPYLTRYLPSLVLAAVLPAATVATIFWLDWFSGLIVVLTLPLVPVFAILIGLNTRDRADRQWREMATLSGHFLDVVRGLPTLVAHRRAGAQSRSIRAVTDRYRRATLETLKIAFVSSAALEFIATISVALVAVVVGLRLAADGLDFETALIVLLLAPEAYWPWRRVGAEFHAAAEGTATFEAASALLDGAEPTLRPGTTPAPLPLGRGLEVHGVGFTYPGRQDPALAPLTADLGQRGLVAVTGPSGAGKSTLLALLLGELTPTAGAVTVDGDPLTTDQLAAWHASVATAPQRPWLTAGSIADNLRLGRPAASDAELWAALDAVDLRTVVAALPAALETPLGEDGAGLSAGQRARLGLARVVLAARPVVLLDEPSAHLDAESEAVLLRTLRRLAEQSLVVVVAHRDTVVAAADRVVEVAAPVRGADAEPAAAIDAPAPRGGRPAPVELDDEPARYGLRTGIVLGALSVASGVALTATAAWLITRASEHPPVMYLIVAIVGVRTFGLARPVLRYVERLVSHDAAFRLLAERRAQVYDALVPLVPGRLGVRRGDLLTSVVDDVDALVDEQLRVRQPRFTAALVVAVALLFTVLVHPAGALVVAGLCLAGLLAHVVPLVGVRSAEGDFVAARAAVSTQVETYLHSLRQWVLWQARDRVLDDVDTASDRLGRAALRSTRASALGHALVVLVCGLGLVLMARVMAGPLADGALSPAMTALLVMLPLALADVFVPLVDAAPVAVRTQAARERLDALTGMAPAVVVTAAASTAELSAHPDGGLERVSLAWGETPAVVDLDLALPAGARVGIVGPSGCGKSTVAAGLLRFLDPSAGRVVWDGTDARSLHPDTIRERVGLVDDDPYVFASTVLENVRLARPEADDTEVLDALTRAHLGPWVAALPHGVETMVGEGHAHVSGGERARLAMARALLADQPVLVLDEPTAHLDAETARAVAGELLDDAGRTVVWITHGTIGLDAMDRVLELGSGAPADLTSAR</sequence>
<proteinExistence type="predicted"/>
<evidence type="ECO:0000259" key="8">
    <source>
        <dbReference type="PROSITE" id="PS50893"/>
    </source>
</evidence>
<dbReference type="InterPro" id="IPR027417">
    <property type="entry name" value="P-loop_NTPase"/>
</dbReference>
<feature type="transmembrane region" description="Helical" evidence="7">
    <location>
        <begin position="161"/>
        <end position="180"/>
    </location>
</feature>
<gene>
    <name evidence="10" type="ORF">GCM10007231_34020</name>
</gene>
<dbReference type="CDD" id="cd03228">
    <property type="entry name" value="ABCC_MRP_Like"/>
    <property type="match status" value="1"/>
</dbReference>
<feature type="transmembrane region" description="Helical" evidence="7">
    <location>
        <begin position="20"/>
        <end position="48"/>
    </location>
</feature>
<dbReference type="Gene3D" id="1.20.1560.10">
    <property type="entry name" value="ABC transporter type 1, transmembrane domain"/>
    <property type="match status" value="2"/>
</dbReference>
<dbReference type="PROSITE" id="PS00211">
    <property type="entry name" value="ABC_TRANSPORTER_1"/>
    <property type="match status" value="2"/>
</dbReference>
<dbReference type="Pfam" id="PF00005">
    <property type="entry name" value="ABC_tran"/>
    <property type="match status" value="2"/>
</dbReference>
<dbReference type="InterPro" id="IPR003439">
    <property type="entry name" value="ABC_transporter-like_ATP-bd"/>
</dbReference>
<evidence type="ECO:0000313" key="11">
    <source>
        <dbReference type="Proteomes" id="UP000630594"/>
    </source>
</evidence>
<dbReference type="InterPro" id="IPR014216">
    <property type="entry name" value="ABC_transptr_CydD"/>
</dbReference>
<dbReference type="PANTHER" id="PTHR24221">
    <property type="entry name" value="ATP-BINDING CASSETTE SUB-FAMILY B"/>
    <property type="match status" value="1"/>
</dbReference>
<feature type="transmembrane region" description="Helical" evidence="7">
    <location>
        <begin position="239"/>
        <end position="264"/>
    </location>
</feature>
<reference evidence="11" key="1">
    <citation type="journal article" date="2019" name="Int. J. Syst. Evol. Microbiol.">
        <title>The Global Catalogue of Microorganisms (GCM) 10K type strain sequencing project: providing services to taxonomists for standard genome sequencing and annotation.</title>
        <authorList>
            <consortium name="The Broad Institute Genomics Platform"/>
            <consortium name="The Broad Institute Genome Sequencing Center for Infectious Disease"/>
            <person name="Wu L."/>
            <person name="Ma J."/>
        </authorList>
    </citation>
    <scope>NUCLEOTIDE SEQUENCE [LARGE SCALE GENOMIC DNA]</scope>
    <source>
        <strain evidence="11">CCM 7403</strain>
    </source>
</reference>
<keyword evidence="11" id="KW-1185">Reference proteome</keyword>
<evidence type="ECO:0000259" key="9">
    <source>
        <dbReference type="PROSITE" id="PS50929"/>
    </source>
</evidence>
<comment type="subcellular location">
    <subcellularLocation>
        <location evidence="1">Cell membrane</location>
        <topology evidence="1">Multi-pass membrane protein</topology>
    </subcellularLocation>
</comment>
<protein>
    <submittedName>
        <fullName evidence="10">ABC transporter</fullName>
    </submittedName>
</protein>
<dbReference type="Proteomes" id="UP000630594">
    <property type="component" value="Unassembled WGS sequence"/>
</dbReference>
<evidence type="ECO:0000256" key="4">
    <source>
        <dbReference type="ARBA" id="ARBA00022840"/>
    </source>
</evidence>
<dbReference type="PROSITE" id="PS50893">
    <property type="entry name" value="ABC_TRANSPORTER_2"/>
    <property type="match status" value="2"/>
</dbReference>
<dbReference type="InterPro" id="IPR003593">
    <property type="entry name" value="AAA+_ATPase"/>
</dbReference>
<evidence type="ECO:0000256" key="2">
    <source>
        <dbReference type="ARBA" id="ARBA00022692"/>
    </source>
</evidence>
<evidence type="ECO:0000256" key="6">
    <source>
        <dbReference type="ARBA" id="ARBA00023136"/>
    </source>
</evidence>
<dbReference type="InterPro" id="IPR011527">
    <property type="entry name" value="ABC1_TM_dom"/>
</dbReference>
<evidence type="ECO:0000256" key="1">
    <source>
        <dbReference type="ARBA" id="ARBA00004651"/>
    </source>
</evidence>
<organism evidence="10 11">
    <name type="scientific">Nocardioides daphniae</name>
    <dbReference type="NCBI Taxonomy" id="402297"/>
    <lineage>
        <taxon>Bacteria</taxon>
        <taxon>Bacillati</taxon>
        <taxon>Actinomycetota</taxon>
        <taxon>Actinomycetes</taxon>
        <taxon>Propionibacteriales</taxon>
        <taxon>Nocardioidaceae</taxon>
        <taxon>Nocardioides</taxon>
    </lineage>
</organism>
<dbReference type="PROSITE" id="PS50929">
    <property type="entry name" value="ABC_TM1F"/>
    <property type="match status" value="2"/>
</dbReference>
<evidence type="ECO:0000313" key="10">
    <source>
        <dbReference type="EMBL" id="GGD31699.1"/>
    </source>
</evidence>
<dbReference type="PANTHER" id="PTHR24221:SF590">
    <property type="entry name" value="COMPONENT LINKED WITH THE ASSEMBLY OF CYTOCHROME' TRANSPORT TRANSMEMBRANE ATP-BINDING PROTEIN ABC TRANSPORTER CYDD-RELATED"/>
    <property type="match status" value="1"/>
</dbReference>
<dbReference type="RefSeq" id="WP_188422507.1">
    <property type="nucleotide sequence ID" value="NZ_BMCK01000006.1"/>
</dbReference>
<keyword evidence="4" id="KW-0067">ATP-binding</keyword>
<feature type="domain" description="ABC transmembrane type-1" evidence="9">
    <location>
        <begin position="20"/>
        <end position="302"/>
    </location>
</feature>
<feature type="transmembrane region" description="Helical" evidence="7">
    <location>
        <begin position="702"/>
        <end position="718"/>
    </location>
</feature>
<keyword evidence="6 7" id="KW-0472">Membrane</keyword>
<dbReference type="SUPFAM" id="SSF52540">
    <property type="entry name" value="P-loop containing nucleoside triphosphate hydrolases"/>
    <property type="match status" value="2"/>
</dbReference>
<feature type="transmembrane region" description="Helical" evidence="7">
    <location>
        <begin position="837"/>
        <end position="857"/>
    </location>
</feature>
<dbReference type="InterPro" id="IPR036640">
    <property type="entry name" value="ABC1_TM_sf"/>
</dbReference>
<dbReference type="SUPFAM" id="SSF90123">
    <property type="entry name" value="ABC transporter transmembrane region"/>
    <property type="match status" value="2"/>
</dbReference>